<protein>
    <recommendedName>
        <fullName evidence="4 13">CRISPR-associated exonuclease Cas4</fullName>
        <ecNumber evidence="3 13">3.1.12.1</ecNumber>
    </recommendedName>
</protein>
<keyword evidence="8 13" id="KW-0269">Exonuclease</keyword>
<keyword evidence="7 13" id="KW-0378">Hydrolase</keyword>
<evidence type="ECO:0000256" key="3">
    <source>
        <dbReference type="ARBA" id="ARBA00012768"/>
    </source>
</evidence>
<dbReference type="InterPro" id="IPR011604">
    <property type="entry name" value="PDDEXK-like_dom_sf"/>
</dbReference>
<dbReference type="Proteomes" id="UP001336250">
    <property type="component" value="Unassembled WGS sequence"/>
</dbReference>
<comment type="cofactor">
    <cofactor evidence="1">
        <name>[4Fe-4S] cluster</name>
        <dbReference type="ChEBI" id="CHEBI:49883"/>
    </cofactor>
</comment>
<comment type="cofactor">
    <cofactor evidence="13">
        <name>Mg(2+)</name>
        <dbReference type="ChEBI" id="CHEBI:18420"/>
    </cofactor>
    <cofactor evidence="13">
        <name>Mn(2+)</name>
        <dbReference type="ChEBI" id="CHEBI:29035"/>
    </cofactor>
    <text evidence="13">Mg(2+) or Mn(2+) required for ssDNA cleavage activity.</text>
</comment>
<sequence>MTATPEAQSSAEADKPEPLPISALQHWAYCPRQCGLIHLEQAFDDNLQTLRGNAVHAQVDQPGIELRRGLRIERSLPLWSDVQGLIGKADVVEFEPDGTPYPVEYKHGSRHKAASIAACDDIQLAAQALCLAEMTGRAVAEGAIYYANSRRRRVVSITPSLLRTVVEVSQDVKRMLVSGTLPPPTSDTRRCKGCSLRDRCQPEAFARLQQPGVLSAPFEPDA</sequence>
<dbReference type="InterPro" id="IPR022765">
    <property type="entry name" value="Dna2/Cas4_DUF83"/>
</dbReference>
<dbReference type="Pfam" id="PF01930">
    <property type="entry name" value="Cas_Cas4"/>
    <property type="match status" value="1"/>
</dbReference>
<dbReference type="EC" id="3.1.12.1" evidence="3 13"/>
<evidence type="ECO:0000256" key="13">
    <source>
        <dbReference type="RuleBase" id="RU365022"/>
    </source>
</evidence>
<dbReference type="CDD" id="cd09637">
    <property type="entry name" value="Cas4_I-A_I-B_I-C_I-D_II-B"/>
    <property type="match status" value="1"/>
</dbReference>
<proteinExistence type="inferred from homology"/>
<dbReference type="InterPro" id="IPR051827">
    <property type="entry name" value="Cas4_exonuclease"/>
</dbReference>
<dbReference type="AlphaFoldDB" id="A0AAW9QDJ2"/>
<dbReference type="EMBL" id="JAZIBG010000017">
    <property type="protein sequence ID" value="MEF7613497.1"/>
    <property type="molecule type" value="Genomic_DNA"/>
</dbReference>
<dbReference type="NCBIfam" id="TIGR00372">
    <property type="entry name" value="cas4"/>
    <property type="match status" value="1"/>
</dbReference>
<dbReference type="GO" id="GO:0046872">
    <property type="term" value="F:metal ion binding"/>
    <property type="evidence" value="ECO:0007669"/>
    <property type="project" value="UniProtKB-KW"/>
</dbReference>
<accession>A0AAW9QDJ2</accession>
<keyword evidence="10 13" id="KW-0411">Iron-sulfur</keyword>
<gene>
    <name evidence="15" type="primary">cas4</name>
    <name evidence="15" type="ORF">V4F39_06195</name>
</gene>
<keyword evidence="5 13" id="KW-0540">Nuclease</keyword>
<organism evidence="15 16">
    <name type="scientific">Aquincola agrisoli</name>
    <dbReference type="NCBI Taxonomy" id="3119538"/>
    <lineage>
        <taxon>Bacteria</taxon>
        <taxon>Pseudomonadati</taxon>
        <taxon>Pseudomonadota</taxon>
        <taxon>Betaproteobacteria</taxon>
        <taxon>Burkholderiales</taxon>
        <taxon>Sphaerotilaceae</taxon>
        <taxon>Aquincola</taxon>
    </lineage>
</organism>
<evidence type="ECO:0000256" key="11">
    <source>
        <dbReference type="ARBA" id="ARBA00023118"/>
    </source>
</evidence>
<dbReference type="GO" id="GO:0051536">
    <property type="term" value="F:iron-sulfur cluster binding"/>
    <property type="evidence" value="ECO:0007669"/>
    <property type="project" value="UniProtKB-KW"/>
</dbReference>
<dbReference type="PANTHER" id="PTHR36531:SF6">
    <property type="entry name" value="DNA REPLICATION ATP-DEPENDENT HELICASE_NUCLEASE DNA2"/>
    <property type="match status" value="1"/>
</dbReference>
<comment type="similarity">
    <text evidence="2 13">Belongs to the CRISPR-associated exonuclease Cas4 family.</text>
</comment>
<evidence type="ECO:0000256" key="6">
    <source>
        <dbReference type="ARBA" id="ARBA00022723"/>
    </source>
</evidence>
<evidence type="ECO:0000256" key="9">
    <source>
        <dbReference type="ARBA" id="ARBA00023004"/>
    </source>
</evidence>
<evidence type="ECO:0000256" key="8">
    <source>
        <dbReference type="ARBA" id="ARBA00022839"/>
    </source>
</evidence>
<dbReference type="PANTHER" id="PTHR36531">
    <property type="entry name" value="CRISPR-ASSOCIATED EXONUCLEASE CAS4"/>
    <property type="match status" value="1"/>
</dbReference>
<evidence type="ECO:0000259" key="14">
    <source>
        <dbReference type="Pfam" id="PF01930"/>
    </source>
</evidence>
<keyword evidence="9 13" id="KW-0408">Iron</keyword>
<evidence type="ECO:0000313" key="15">
    <source>
        <dbReference type="EMBL" id="MEF7613497.1"/>
    </source>
</evidence>
<keyword evidence="12 13" id="KW-0464">Manganese</keyword>
<comment type="caution">
    <text evidence="15">The sequence shown here is derived from an EMBL/GenBank/DDBJ whole genome shotgun (WGS) entry which is preliminary data.</text>
</comment>
<evidence type="ECO:0000256" key="12">
    <source>
        <dbReference type="ARBA" id="ARBA00023211"/>
    </source>
</evidence>
<evidence type="ECO:0000256" key="7">
    <source>
        <dbReference type="ARBA" id="ARBA00022801"/>
    </source>
</evidence>
<keyword evidence="6 13" id="KW-0479">Metal-binding</keyword>
<keyword evidence="16" id="KW-1185">Reference proteome</keyword>
<evidence type="ECO:0000313" key="16">
    <source>
        <dbReference type="Proteomes" id="UP001336250"/>
    </source>
</evidence>
<comment type="cofactor">
    <cofactor evidence="13">
        <name>iron-sulfur cluster</name>
        <dbReference type="ChEBI" id="CHEBI:30408"/>
    </cofactor>
</comment>
<evidence type="ECO:0000256" key="5">
    <source>
        <dbReference type="ARBA" id="ARBA00022722"/>
    </source>
</evidence>
<evidence type="ECO:0000256" key="1">
    <source>
        <dbReference type="ARBA" id="ARBA00001966"/>
    </source>
</evidence>
<dbReference type="RefSeq" id="WP_332288435.1">
    <property type="nucleotide sequence ID" value="NZ_JAZIBG010000017.1"/>
</dbReference>
<dbReference type="Gene3D" id="3.90.320.10">
    <property type="match status" value="1"/>
</dbReference>
<feature type="domain" description="DUF83" evidence="14">
    <location>
        <begin position="22"/>
        <end position="201"/>
    </location>
</feature>
<evidence type="ECO:0000256" key="10">
    <source>
        <dbReference type="ARBA" id="ARBA00023014"/>
    </source>
</evidence>
<dbReference type="InterPro" id="IPR013343">
    <property type="entry name" value="CRISPR-assoc_prot_Cas4"/>
</dbReference>
<dbReference type="GO" id="GO:0004527">
    <property type="term" value="F:exonuclease activity"/>
    <property type="evidence" value="ECO:0007669"/>
    <property type="project" value="UniProtKB-KW"/>
</dbReference>
<name>A0AAW9QDJ2_9BURK</name>
<comment type="function">
    <text evidence="13">CRISPR (clustered regularly interspaced short palindromic repeat) is an adaptive immune system that provides protection against mobile genetic elements (viruses, transposable elements and conjugative plasmids). CRISPR clusters contain sequences complementary to antecedent mobile elements and target invading nucleic acids. CRISPR clusters are transcribed and processed into CRISPR RNA (crRNA).</text>
</comment>
<evidence type="ECO:0000256" key="2">
    <source>
        <dbReference type="ARBA" id="ARBA00009189"/>
    </source>
</evidence>
<evidence type="ECO:0000256" key="4">
    <source>
        <dbReference type="ARBA" id="ARBA00020049"/>
    </source>
</evidence>
<dbReference type="GO" id="GO:0051607">
    <property type="term" value="P:defense response to virus"/>
    <property type="evidence" value="ECO:0007669"/>
    <property type="project" value="UniProtKB-KW"/>
</dbReference>
<keyword evidence="11 13" id="KW-0051">Antiviral defense</keyword>
<reference evidence="15 16" key="1">
    <citation type="submission" date="2024-02" db="EMBL/GenBank/DDBJ databases">
        <title>Genome sequence of Aquincola sp. MAHUQ-54.</title>
        <authorList>
            <person name="Huq M.A."/>
        </authorList>
    </citation>
    <scope>NUCLEOTIDE SEQUENCE [LARGE SCALE GENOMIC DNA]</scope>
    <source>
        <strain evidence="15 16">MAHUQ-54</strain>
    </source>
</reference>